<keyword evidence="2" id="KW-1185">Reference proteome</keyword>
<sequence>MIKISHLMETNNLELPKEVVTVIKEIATILDNEYREYRDVDEGDGGYILVIESESDFSKLKEIYLDINDLIPEYVDKINVTGKEDWVNVLIICNSDFVISLIMPISIASAYLIDEIDEV</sequence>
<protein>
    <submittedName>
        <fullName evidence="1">Uncharacterized protein</fullName>
    </submittedName>
</protein>
<reference evidence="1 2" key="1">
    <citation type="submission" date="2016-10" db="EMBL/GenBank/DDBJ databases">
        <authorList>
            <person name="de Groot N.N."/>
        </authorList>
    </citation>
    <scope>NUCLEOTIDE SEQUENCE [LARGE SCALE GENOMIC DNA]</scope>
    <source>
        <strain evidence="1 2">DSM 18979</strain>
    </source>
</reference>
<accession>A0A1I0GSU4</accession>
<evidence type="ECO:0000313" key="2">
    <source>
        <dbReference type="Proteomes" id="UP000199568"/>
    </source>
</evidence>
<dbReference type="OrthoDB" id="1955203at2"/>
<dbReference type="RefSeq" id="WP_090446621.1">
    <property type="nucleotide sequence ID" value="NZ_FOHU01000026.1"/>
</dbReference>
<organism evidence="1 2">
    <name type="scientific">Natronincola peptidivorans</name>
    <dbReference type="NCBI Taxonomy" id="426128"/>
    <lineage>
        <taxon>Bacteria</taxon>
        <taxon>Bacillati</taxon>
        <taxon>Bacillota</taxon>
        <taxon>Clostridia</taxon>
        <taxon>Peptostreptococcales</taxon>
        <taxon>Natronincolaceae</taxon>
        <taxon>Natronincola</taxon>
    </lineage>
</organism>
<evidence type="ECO:0000313" key="1">
    <source>
        <dbReference type="EMBL" id="SET74401.1"/>
    </source>
</evidence>
<gene>
    <name evidence="1" type="ORF">SAMN05660297_03348</name>
</gene>
<dbReference type="Proteomes" id="UP000199568">
    <property type="component" value="Unassembled WGS sequence"/>
</dbReference>
<proteinExistence type="predicted"/>
<dbReference type="EMBL" id="FOHU01000026">
    <property type="protein sequence ID" value="SET74401.1"/>
    <property type="molecule type" value="Genomic_DNA"/>
</dbReference>
<name>A0A1I0GSU4_9FIRM</name>
<dbReference type="AlphaFoldDB" id="A0A1I0GSU4"/>